<reference evidence="6 7" key="1">
    <citation type="submission" date="2016-03" db="EMBL/GenBank/DDBJ databases">
        <title>Whole genome sequencing of Grifola frondosa 9006-11.</title>
        <authorList>
            <person name="Min B."/>
            <person name="Park H."/>
            <person name="Kim J.-G."/>
            <person name="Cho H."/>
            <person name="Oh Y.-L."/>
            <person name="Kong W.-S."/>
            <person name="Choi I.-G."/>
        </authorList>
    </citation>
    <scope>NUCLEOTIDE SEQUENCE [LARGE SCALE GENOMIC DNA]</scope>
    <source>
        <strain evidence="6 7">9006-11</strain>
    </source>
</reference>
<feature type="domain" description="C2H2-type" evidence="5">
    <location>
        <begin position="476"/>
        <end position="503"/>
    </location>
</feature>
<dbReference type="STRING" id="5627.A0A1C7M4I3"/>
<dbReference type="Proteomes" id="UP000092993">
    <property type="component" value="Unassembled WGS sequence"/>
</dbReference>
<dbReference type="PROSITE" id="PS00028">
    <property type="entry name" value="ZINC_FINGER_C2H2_1"/>
    <property type="match status" value="1"/>
</dbReference>
<evidence type="ECO:0000256" key="1">
    <source>
        <dbReference type="ARBA" id="ARBA00022723"/>
    </source>
</evidence>
<proteinExistence type="predicted"/>
<dbReference type="EMBL" id="LUGG01000014">
    <property type="protein sequence ID" value="OBZ70004.1"/>
    <property type="molecule type" value="Genomic_DNA"/>
</dbReference>
<accession>A0A1C7M4I3</accession>
<evidence type="ECO:0000313" key="6">
    <source>
        <dbReference type="EMBL" id="OBZ70004.1"/>
    </source>
</evidence>
<sequence>MADYYLNGNGFNYPVVSTLEFRVPLLSGPVELDTDFQSNASGVPPHFQIEATWDRSPTLCRSPLSGLGIRCDGPLSLHVSDGTTMFGNASRMIDSLPQTMDSHCSSQVMTEAEKETLSLHDICHLDSPTDRGNVDHLAHLSKDDIRADPVPSLNADTAYSECPTTEFTAATARSPPPSSSFPCLSFGSNSGSESSLDGLGFTPSKYAGKSFLRLSSSPSCAEGNAAIGIYADVNMRFLAQEEGPIFGVNPADVMGNISNLQLSSSPNLSADLPGEVLVNTGFSDEAISAIMSVLSAPAPSQADVKLEDHAKLQAPLAPVSVHRHEVFNSQGVRLQSQVPTTNVGPPTVPFIPPGLSLSYPNASRSPLVSIQVPQVQALPTFPAPGVPAAVDSQSPVLNAHQGIDLADLRRRADDFRQRNPGMELDKVWLQAYAGRLSQRGELIEDYRCYVVGCGQRNKRRDHILVHVGSHVEHRPWQCGFCGMRFLRKNECKRHESSHGGTKPFSCPICAPFQERCFVRQDLLKRHMRVSHGVQSDPAEIVGNGRR</sequence>
<evidence type="ECO:0000313" key="7">
    <source>
        <dbReference type="Proteomes" id="UP000092993"/>
    </source>
</evidence>
<dbReference type="Gene3D" id="3.30.160.60">
    <property type="entry name" value="Classic Zinc Finger"/>
    <property type="match status" value="2"/>
</dbReference>
<dbReference type="PROSITE" id="PS50157">
    <property type="entry name" value="ZINC_FINGER_C2H2_2"/>
    <property type="match status" value="2"/>
</dbReference>
<dbReference type="InterPro" id="IPR013087">
    <property type="entry name" value="Znf_C2H2_type"/>
</dbReference>
<dbReference type="OrthoDB" id="8117402at2759"/>
<name>A0A1C7M4I3_GRIFR</name>
<keyword evidence="2 4" id="KW-0863">Zinc-finger</keyword>
<dbReference type="GO" id="GO:0000981">
    <property type="term" value="F:DNA-binding transcription factor activity, RNA polymerase II-specific"/>
    <property type="evidence" value="ECO:0007669"/>
    <property type="project" value="TreeGrafter"/>
</dbReference>
<evidence type="ECO:0000256" key="3">
    <source>
        <dbReference type="ARBA" id="ARBA00022833"/>
    </source>
</evidence>
<dbReference type="PANTHER" id="PTHR23235">
    <property type="entry name" value="KRUEPPEL-LIKE TRANSCRIPTION FACTOR"/>
    <property type="match status" value="1"/>
</dbReference>
<evidence type="ECO:0000259" key="5">
    <source>
        <dbReference type="PROSITE" id="PS50157"/>
    </source>
</evidence>
<keyword evidence="1" id="KW-0479">Metal-binding</keyword>
<dbReference type="SUPFAM" id="SSF57667">
    <property type="entry name" value="beta-beta-alpha zinc fingers"/>
    <property type="match status" value="1"/>
</dbReference>
<evidence type="ECO:0000256" key="2">
    <source>
        <dbReference type="ARBA" id="ARBA00022771"/>
    </source>
</evidence>
<dbReference type="GO" id="GO:0000978">
    <property type="term" value="F:RNA polymerase II cis-regulatory region sequence-specific DNA binding"/>
    <property type="evidence" value="ECO:0007669"/>
    <property type="project" value="TreeGrafter"/>
</dbReference>
<dbReference type="GO" id="GO:0008270">
    <property type="term" value="F:zinc ion binding"/>
    <property type="evidence" value="ECO:0007669"/>
    <property type="project" value="UniProtKB-KW"/>
</dbReference>
<keyword evidence="3" id="KW-0862">Zinc</keyword>
<evidence type="ECO:0000256" key="4">
    <source>
        <dbReference type="PROSITE-ProRule" id="PRU00042"/>
    </source>
</evidence>
<organism evidence="6 7">
    <name type="scientific">Grifola frondosa</name>
    <name type="common">Maitake</name>
    <name type="synonym">Polyporus frondosus</name>
    <dbReference type="NCBI Taxonomy" id="5627"/>
    <lineage>
        <taxon>Eukaryota</taxon>
        <taxon>Fungi</taxon>
        <taxon>Dikarya</taxon>
        <taxon>Basidiomycota</taxon>
        <taxon>Agaricomycotina</taxon>
        <taxon>Agaricomycetes</taxon>
        <taxon>Polyporales</taxon>
        <taxon>Grifolaceae</taxon>
        <taxon>Grifola</taxon>
    </lineage>
</organism>
<dbReference type="PANTHER" id="PTHR23235:SF120">
    <property type="entry name" value="KRUPPEL-LIKE FACTOR 15"/>
    <property type="match status" value="1"/>
</dbReference>
<keyword evidence="7" id="KW-1185">Reference proteome</keyword>
<protein>
    <submittedName>
        <fullName evidence="6">Krueppel-like factor 15</fullName>
    </submittedName>
</protein>
<dbReference type="SMART" id="SM00355">
    <property type="entry name" value="ZnF_C2H2"/>
    <property type="match status" value="3"/>
</dbReference>
<gene>
    <name evidence="6" type="primary">KLF15</name>
    <name evidence="6" type="ORF">A0H81_09919</name>
</gene>
<dbReference type="InterPro" id="IPR036236">
    <property type="entry name" value="Znf_C2H2_sf"/>
</dbReference>
<dbReference type="AlphaFoldDB" id="A0A1C7M4I3"/>
<feature type="domain" description="C2H2-type" evidence="5">
    <location>
        <begin position="446"/>
        <end position="475"/>
    </location>
</feature>
<comment type="caution">
    <text evidence="6">The sequence shown here is derived from an EMBL/GenBank/DDBJ whole genome shotgun (WGS) entry which is preliminary data.</text>
</comment>